<keyword evidence="1" id="KW-1015">Disulfide bond</keyword>
<dbReference type="AlphaFoldDB" id="A0A660E4Z3"/>
<dbReference type="Gene3D" id="3.40.30.10">
    <property type="entry name" value="Glutaredoxin"/>
    <property type="match status" value="1"/>
</dbReference>
<dbReference type="InterPro" id="IPR036249">
    <property type="entry name" value="Thioredoxin-like_sf"/>
</dbReference>
<dbReference type="CDD" id="cd03032">
    <property type="entry name" value="ArsC_Spx"/>
    <property type="match status" value="1"/>
</dbReference>
<proteinExistence type="inferred from homology"/>
<dbReference type="InterPro" id="IPR006660">
    <property type="entry name" value="Arsenate_reductase-like"/>
</dbReference>
<dbReference type="PANTHER" id="PTHR30041">
    <property type="entry name" value="ARSENATE REDUCTASE"/>
    <property type="match status" value="1"/>
</dbReference>
<name>A0A660E4Z3_9LACO</name>
<keyword evidence="5" id="KW-1185">Reference proteome</keyword>
<dbReference type="Proteomes" id="UP000289996">
    <property type="component" value="Unassembled WGS sequence"/>
</dbReference>
<accession>A0A660E4Z3</accession>
<evidence type="ECO:0000313" key="5">
    <source>
        <dbReference type="Proteomes" id="UP000289996"/>
    </source>
</evidence>
<protein>
    <submittedName>
        <fullName evidence="4">Negative regulator of proteolysis [Lactobacillus plantarum JDM1]</fullName>
    </submittedName>
</protein>
<dbReference type="OrthoDB" id="9794155at2"/>
<dbReference type="Pfam" id="PF03960">
    <property type="entry name" value="ArsC"/>
    <property type="match status" value="1"/>
</dbReference>
<dbReference type="InterPro" id="IPR006504">
    <property type="entry name" value="Tscrpt_reg_Spx/MgsR"/>
</dbReference>
<organism evidence="4 5">
    <name type="scientific">Lactiplantibacillus mudanjiangensis</name>
    <dbReference type="NCBI Taxonomy" id="1296538"/>
    <lineage>
        <taxon>Bacteria</taxon>
        <taxon>Bacillati</taxon>
        <taxon>Bacillota</taxon>
        <taxon>Bacilli</taxon>
        <taxon>Lactobacillales</taxon>
        <taxon>Lactobacillaceae</taxon>
        <taxon>Lactiplantibacillus</taxon>
    </lineage>
</organism>
<evidence type="ECO:0000313" key="4">
    <source>
        <dbReference type="EMBL" id="VDG28021.1"/>
    </source>
</evidence>
<dbReference type="PANTHER" id="PTHR30041:SF7">
    <property type="entry name" value="GLOBAL TRANSCRIPTIONAL REGULATOR SPX"/>
    <property type="match status" value="1"/>
</dbReference>
<evidence type="ECO:0000256" key="3">
    <source>
        <dbReference type="PROSITE-ProRule" id="PRU01282"/>
    </source>
</evidence>
<comment type="similarity">
    <text evidence="3">Belongs to the ArsC family.</text>
</comment>
<gene>
    <name evidence="4" type="ORF">MUDAN_MDHGFNIF_02827</name>
</gene>
<dbReference type="SUPFAM" id="SSF52833">
    <property type="entry name" value="Thioredoxin-like"/>
    <property type="match status" value="1"/>
</dbReference>
<sequence>MIKLFTQASCSSSRKTRSWLRDHEVAFEEKNFSSEAPTHAELKQILCLTENGLDDIISTRSQHYPKIAKQLPDMSFNEILTLLCERPQLLRRPIILGENKLQIGFNADDIRQFIPRHIRRLNFNETLTKIAW</sequence>
<dbReference type="NCBIfam" id="NF002459">
    <property type="entry name" value="PRK01655.1"/>
    <property type="match status" value="1"/>
</dbReference>
<evidence type="ECO:0000256" key="2">
    <source>
        <dbReference type="ARBA" id="ARBA00023284"/>
    </source>
</evidence>
<dbReference type="EMBL" id="UYIG01000079">
    <property type="protein sequence ID" value="VDG28021.1"/>
    <property type="molecule type" value="Genomic_DNA"/>
</dbReference>
<dbReference type="RefSeq" id="WP_130843449.1">
    <property type="nucleotide sequence ID" value="NZ_BJDY01000002.1"/>
</dbReference>
<reference evidence="4 5" key="1">
    <citation type="submission" date="2018-11" db="EMBL/GenBank/DDBJ databases">
        <authorList>
            <person name="Wuyts S."/>
        </authorList>
    </citation>
    <scope>NUCLEOTIDE SEQUENCE [LARGE SCALE GENOMIC DNA]</scope>
    <source>
        <strain evidence="4">Lactobacillus mudanjiangensis AMBF249</strain>
    </source>
</reference>
<dbReference type="NCBIfam" id="TIGR01617">
    <property type="entry name" value="arsC_related"/>
    <property type="match status" value="1"/>
</dbReference>
<keyword evidence="2" id="KW-0676">Redox-active center</keyword>
<dbReference type="PROSITE" id="PS51353">
    <property type="entry name" value="ARSC"/>
    <property type="match status" value="1"/>
</dbReference>
<evidence type="ECO:0000256" key="1">
    <source>
        <dbReference type="ARBA" id="ARBA00023157"/>
    </source>
</evidence>